<dbReference type="AlphaFoldDB" id="A0A7R9JAQ2"/>
<feature type="region of interest" description="Disordered" evidence="1">
    <location>
        <begin position="28"/>
        <end position="47"/>
    </location>
</feature>
<organism evidence="2">
    <name type="scientific">Timema californicum</name>
    <name type="common">California timema</name>
    <name type="synonym">Walking stick</name>
    <dbReference type="NCBI Taxonomy" id="61474"/>
    <lineage>
        <taxon>Eukaryota</taxon>
        <taxon>Metazoa</taxon>
        <taxon>Ecdysozoa</taxon>
        <taxon>Arthropoda</taxon>
        <taxon>Hexapoda</taxon>
        <taxon>Insecta</taxon>
        <taxon>Pterygota</taxon>
        <taxon>Neoptera</taxon>
        <taxon>Polyneoptera</taxon>
        <taxon>Phasmatodea</taxon>
        <taxon>Timematodea</taxon>
        <taxon>Timematoidea</taxon>
        <taxon>Timematidae</taxon>
        <taxon>Timema</taxon>
    </lineage>
</organism>
<name>A0A7R9JAQ2_TIMCA</name>
<accession>A0A7R9JAQ2</accession>
<dbReference type="EMBL" id="OE183522">
    <property type="protein sequence ID" value="CAD7575759.1"/>
    <property type="molecule type" value="Genomic_DNA"/>
</dbReference>
<proteinExistence type="predicted"/>
<gene>
    <name evidence="2" type="ORF">TCMB3V08_LOCUS8342</name>
</gene>
<sequence>MRLHWSKKTWDPLESLLQQSRLLMTGRTEFESQSGVQRDKPPPVHPTEIRTSISPSSAFELNSTRTLANYATEASFTWNIECSWEMFKGSTIAFTAQFSPSTTPRLSGSLENVRHIPDRISSGHNRIPQLFCRVVPLGVHHFLRVAPQSQVTRCEIGKPYRTRNRPVVSKPSPGIVLVQMATRCTVAT</sequence>
<protein>
    <submittedName>
        <fullName evidence="2">(California timema) hypothetical protein</fullName>
    </submittedName>
</protein>
<evidence type="ECO:0000313" key="2">
    <source>
        <dbReference type="EMBL" id="CAD7575759.1"/>
    </source>
</evidence>
<reference evidence="2" key="1">
    <citation type="submission" date="2020-11" db="EMBL/GenBank/DDBJ databases">
        <authorList>
            <person name="Tran Van P."/>
        </authorList>
    </citation>
    <scope>NUCLEOTIDE SEQUENCE</scope>
</reference>
<evidence type="ECO:0000256" key="1">
    <source>
        <dbReference type="SAM" id="MobiDB-lite"/>
    </source>
</evidence>